<evidence type="ECO:0000256" key="2">
    <source>
        <dbReference type="ARBA" id="ARBA00022946"/>
    </source>
</evidence>
<dbReference type="AlphaFoldDB" id="A0AAD5ZVQ9"/>
<proteinExistence type="predicted"/>
<protein>
    <recommendedName>
        <fullName evidence="7">CBS domain-containing protein</fullName>
    </recommendedName>
</protein>
<dbReference type="Gene3D" id="3.10.580.10">
    <property type="entry name" value="CBS-domain"/>
    <property type="match status" value="1"/>
</dbReference>
<feature type="compositionally biased region" description="Polar residues" evidence="4">
    <location>
        <begin position="25"/>
        <end position="35"/>
    </location>
</feature>
<dbReference type="PANTHER" id="PTHR47581">
    <property type="entry name" value="OS09G0431600 PROTEIN"/>
    <property type="match status" value="1"/>
</dbReference>
<name>A0AAD5ZVQ9_9POAL</name>
<dbReference type="Pfam" id="PF13041">
    <property type="entry name" value="PPR_2"/>
    <property type="match status" value="3"/>
</dbReference>
<dbReference type="InterPro" id="IPR046342">
    <property type="entry name" value="CBS_dom_sf"/>
</dbReference>
<evidence type="ECO:0000256" key="3">
    <source>
        <dbReference type="PROSITE-ProRule" id="PRU00708"/>
    </source>
</evidence>
<dbReference type="NCBIfam" id="TIGR00756">
    <property type="entry name" value="PPR"/>
    <property type="match status" value="5"/>
</dbReference>
<organism evidence="5 6">
    <name type="scientific">Rhynchospora tenuis</name>
    <dbReference type="NCBI Taxonomy" id="198213"/>
    <lineage>
        <taxon>Eukaryota</taxon>
        <taxon>Viridiplantae</taxon>
        <taxon>Streptophyta</taxon>
        <taxon>Embryophyta</taxon>
        <taxon>Tracheophyta</taxon>
        <taxon>Spermatophyta</taxon>
        <taxon>Magnoliopsida</taxon>
        <taxon>Liliopsida</taxon>
        <taxon>Poales</taxon>
        <taxon>Cyperaceae</taxon>
        <taxon>Cyperoideae</taxon>
        <taxon>Rhynchosporeae</taxon>
        <taxon>Rhynchospora</taxon>
    </lineage>
</organism>
<dbReference type="InterPro" id="IPR011990">
    <property type="entry name" value="TPR-like_helical_dom_sf"/>
</dbReference>
<comment type="caution">
    <text evidence="5">The sequence shown here is derived from an EMBL/GenBank/DDBJ whole genome shotgun (WGS) entry which is preliminary data.</text>
</comment>
<feature type="repeat" description="PPR" evidence="3">
    <location>
        <begin position="199"/>
        <end position="233"/>
    </location>
</feature>
<dbReference type="PANTHER" id="PTHR47581:SF2">
    <property type="entry name" value="OS09G0431600 PROTEIN"/>
    <property type="match status" value="1"/>
</dbReference>
<evidence type="ECO:0000313" key="6">
    <source>
        <dbReference type="Proteomes" id="UP001210211"/>
    </source>
</evidence>
<dbReference type="EMBL" id="JAMRDG010000001">
    <property type="protein sequence ID" value="KAJ3704838.1"/>
    <property type="molecule type" value="Genomic_DNA"/>
</dbReference>
<keyword evidence="2" id="KW-0809">Transit peptide</keyword>
<reference evidence="5 6" key="1">
    <citation type="journal article" date="2022" name="Cell">
        <title>Repeat-based holocentromeres influence genome architecture and karyotype evolution.</title>
        <authorList>
            <person name="Hofstatter P.G."/>
            <person name="Thangavel G."/>
            <person name="Lux T."/>
            <person name="Neumann P."/>
            <person name="Vondrak T."/>
            <person name="Novak P."/>
            <person name="Zhang M."/>
            <person name="Costa L."/>
            <person name="Castellani M."/>
            <person name="Scott A."/>
            <person name="Toegelov H."/>
            <person name="Fuchs J."/>
            <person name="Mata-Sucre Y."/>
            <person name="Dias Y."/>
            <person name="Vanzela A.L.L."/>
            <person name="Huettel B."/>
            <person name="Almeida C.C.S."/>
            <person name="Simkova H."/>
            <person name="Souza G."/>
            <person name="Pedrosa-Harand A."/>
            <person name="Macas J."/>
            <person name="Mayer K.F.X."/>
            <person name="Houben A."/>
            <person name="Marques A."/>
        </authorList>
    </citation>
    <scope>NUCLEOTIDE SEQUENCE [LARGE SCALE GENOMIC DNA]</scope>
    <source>
        <strain evidence="5">RhyTen1mFocal</strain>
    </source>
</reference>
<dbReference type="Proteomes" id="UP001210211">
    <property type="component" value="Unassembled WGS sequence"/>
</dbReference>
<feature type="region of interest" description="Disordered" evidence="4">
    <location>
        <begin position="16"/>
        <end position="52"/>
    </location>
</feature>
<accession>A0AAD5ZVQ9</accession>
<dbReference type="InterPro" id="IPR002885">
    <property type="entry name" value="PPR_rpt"/>
</dbReference>
<dbReference type="Gene3D" id="1.25.40.10">
    <property type="entry name" value="Tetratricopeptide repeat domain"/>
    <property type="match status" value="2"/>
</dbReference>
<dbReference type="SUPFAM" id="SSF54631">
    <property type="entry name" value="CBS-domain pair"/>
    <property type="match status" value="1"/>
</dbReference>
<dbReference type="InterPro" id="IPR044781">
    <property type="entry name" value="At5g10690-like"/>
</dbReference>
<feature type="repeat" description="PPR" evidence="3">
    <location>
        <begin position="87"/>
        <end position="121"/>
    </location>
</feature>
<evidence type="ECO:0000313" key="5">
    <source>
        <dbReference type="EMBL" id="KAJ3704838.1"/>
    </source>
</evidence>
<feature type="repeat" description="PPR" evidence="3">
    <location>
        <begin position="234"/>
        <end position="268"/>
    </location>
</feature>
<sequence length="600" mass="67102">MRQSLIFRPILSLHEPRASPPHFSSLPSRRTQTPTRMRARTKPAKPKPPGPNLRRLTARIVELTKRRQLKQIFSEVEAARKRNGKLNTIVMNAVMEACVHCGDVDSARKVFEEMSDPGGCGIDCVSYGIMLKGLGQARRIDEAFQILESVEDGTSTGNTTLSARLVYGLLNEILETGDVRRANALVARCRNVLCDEGDSVLLYNLLMKGYIKTSFPLGALTVRDEMIRQGLRPDRLTYNTLISACVKSEEMEKAVQLLSDMKEEAIRYNINELIPDGVTYTTLLQGFGKRKDAHMVMKLVVEMKRTLVCIDRIAYSTMVDALLASGSIKGALCIFGEIIKKSGRDKDLIPKPHLFLSMMRAFASRGDFDSVKQFNSRMWLDSSGSIYLSNRSEANELLMEAAINSSQVDVAKRLLSSIVNEQSFSWTSRGGMAAIKVEALSGFNSSKLKPYALPEVLLDQPVEKYMVPFEETRPLNGRLMLRDVVIRFFEEAAIPIIDEWGNCIGIVRRRDCVKLDVPLSSLITGPPPFMTTSTAVARVIDLMLDKKYEMVVVVKSTDLYSNQYGSISRPVGVFSLDWLYKLGSNCESLTSDRNLTYNDS</sequence>
<keyword evidence="6" id="KW-1185">Reference proteome</keyword>
<keyword evidence="1" id="KW-0677">Repeat</keyword>
<evidence type="ECO:0008006" key="7">
    <source>
        <dbReference type="Google" id="ProtNLM"/>
    </source>
</evidence>
<evidence type="ECO:0000256" key="4">
    <source>
        <dbReference type="SAM" id="MobiDB-lite"/>
    </source>
</evidence>
<gene>
    <name evidence="5" type="ORF">LUZ61_008543</name>
</gene>
<dbReference type="PROSITE" id="PS51375">
    <property type="entry name" value="PPR"/>
    <property type="match status" value="3"/>
</dbReference>
<evidence type="ECO:0000256" key="1">
    <source>
        <dbReference type="ARBA" id="ARBA00022737"/>
    </source>
</evidence>